<evidence type="ECO:0000313" key="11">
    <source>
        <dbReference type="Proteomes" id="UP000279562"/>
    </source>
</evidence>
<evidence type="ECO:0000256" key="5">
    <source>
        <dbReference type="ARBA" id="ARBA00023136"/>
    </source>
</evidence>
<evidence type="ECO:0000256" key="1">
    <source>
        <dbReference type="ARBA" id="ARBA00004571"/>
    </source>
</evidence>
<comment type="subcellular location">
    <subcellularLocation>
        <location evidence="1 7">Cell outer membrane</location>
        <topology evidence="1 7">Multi-pass membrane protein</topology>
    </subcellularLocation>
</comment>
<dbReference type="Gene3D" id="2.60.40.1120">
    <property type="entry name" value="Carboxypeptidase-like, regulatory domain"/>
    <property type="match status" value="1"/>
</dbReference>
<proteinExistence type="inferred from homology"/>
<evidence type="ECO:0000256" key="3">
    <source>
        <dbReference type="ARBA" id="ARBA00022452"/>
    </source>
</evidence>
<keyword evidence="6 7" id="KW-0998">Cell outer membrane</keyword>
<feature type="region of interest" description="Disordered" evidence="8">
    <location>
        <begin position="827"/>
        <end position="846"/>
    </location>
</feature>
<dbReference type="FunFam" id="2.60.40.1120:FF:000003">
    <property type="entry name" value="Outer membrane protein Omp121"/>
    <property type="match status" value="1"/>
</dbReference>
<dbReference type="Gene3D" id="2.170.130.10">
    <property type="entry name" value="TonB-dependent receptor, plug domain"/>
    <property type="match status" value="1"/>
</dbReference>
<dbReference type="InterPro" id="IPR023997">
    <property type="entry name" value="TonB-dep_OMP_SusC/RagA_CS"/>
</dbReference>
<dbReference type="Pfam" id="PF07715">
    <property type="entry name" value="Plug"/>
    <property type="match status" value="1"/>
</dbReference>
<feature type="domain" description="TonB-dependent receptor plug" evidence="9">
    <location>
        <begin position="118"/>
        <end position="225"/>
    </location>
</feature>
<evidence type="ECO:0000256" key="2">
    <source>
        <dbReference type="ARBA" id="ARBA00022448"/>
    </source>
</evidence>
<name>A0A3P2AE43_9BACE</name>
<gene>
    <name evidence="10" type="ORF">EII33_01680</name>
</gene>
<dbReference type="NCBIfam" id="TIGR04056">
    <property type="entry name" value="OMP_RagA_SusC"/>
    <property type="match status" value="1"/>
</dbReference>
<organism evidence="10 11">
    <name type="scientific">Prevotella heparinolytica</name>
    <dbReference type="NCBI Taxonomy" id="28113"/>
    <lineage>
        <taxon>Bacteria</taxon>
        <taxon>Pseudomonadati</taxon>
        <taxon>Bacteroidota</taxon>
        <taxon>Bacteroidia</taxon>
        <taxon>Bacteroidales</taxon>
        <taxon>Bacteroidaceae</taxon>
        <taxon>Bacteroides</taxon>
    </lineage>
</organism>
<evidence type="ECO:0000256" key="4">
    <source>
        <dbReference type="ARBA" id="ARBA00022692"/>
    </source>
</evidence>
<keyword evidence="11" id="KW-1185">Reference proteome</keyword>
<dbReference type="AlphaFoldDB" id="A0A3P2AE43"/>
<dbReference type="GO" id="GO:0009279">
    <property type="term" value="C:cell outer membrane"/>
    <property type="evidence" value="ECO:0007669"/>
    <property type="project" value="UniProtKB-SubCell"/>
</dbReference>
<keyword evidence="3 7" id="KW-1134">Transmembrane beta strand</keyword>
<dbReference type="InterPro" id="IPR008969">
    <property type="entry name" value="CarboxyPept-like_regulatory"/>
</dbReference>
<dbReference type="RefSeq" id="WP_125238251.1">
    <property type="nucleotide sequence ID" value="NZ_RQYF01000004.1"/>
</dbReference>
<evidence type="ECO:0000313" key="10">
    <source>
        <dbReference type="EMBL" id="RRD92966.1"/>
    </source>
</evidence>
<dbReference type="NCBIfam" id="TIGR04057">
    <property type="entry name" value="SusC_RagA_signa"/>
    <property type="match status" value="1"/>
</dbReference>
<dbReference type="InterPro" id="IPR012910">
    <property type="entry name" value="Plug_dom"/>
</dbReference>
<accession>A0A3P2AE43</accession>
<dbReference type="SUPFAM" id="SSF56935">
    <property type="entry name" value="Porins"/>
    <property type="match status" value="1"/>
</dbReference>
<keyword evidence="5 7" id="KW-0472">Membrane</keyword>
<dbReference type="InterPro" id="IPR039426">
    <property type="entry name" value="TonB-dep_rcpt-like"/>
</dbReference>
<reference evidence="10 11" key="1">
    <citation type="submission" date="2018-11" db="EMBL/GenBank/DDBJ databases">
        <title>Genomes From Bacteria Associated with the Canine Oral Cavity: a Test Case for Automated Genome-Based Taxonomic Assignment.</title>
        <authorList>
            <person name="Coil D.A."/>
            <person name="Jospin G."/>
            <person name="Darling A.E."/>
            <person name="Wallis C."/>
            <person name="Davis I.J."/>
            <person name="Harris S."/>
            <person name="Eisen J.A."/>
            <person name="Holcombe L.J."/>
            <person name="O'Flynn C."/>
        </authorList>
    </citation>
    <scope>NUCLEOTIDE SEQUENCE [LARGE SCALE GENOMIC DNA]</scope>
    <source>
        <strain evidence="10 11">OH1047_COT-310</strain>
    </source>
</reference>
<sequence>MKNIYLKRCIGLLSLLLIIPVWVYAQNVTVKGTVKDSNGESMPGVNVLQAGTTNGIITDVEGNYQLNVPSNAKLIFSFIGYVTQTVPVAGKTTLNIVMKEDAQALEEVVVVGYGTMKKSDIAGSVASVDRESMMRKAPTNIAQGLQGAAPGVMVTMQDGAPDANAAVRIRGVATINGKADPLYVVDGIQVGTNANFVNPSDIESIEVLKDASATAIYGSAGANGVIMITTKHGTKGHSSVTITADFGLQTLPNKLDVCSVDQYASNIRTARANDGVGLWNEVWSEKYDGKRKFTDWQDVMTRSSWKQNYNISTSGGSDKTQYNASVGFLRNDGVVINTQYQRITARANVKSQINKYLEFGADVSYVHTDSHGSNNSIGNFGNLSSLRDFAFMCPSMDFVTRGDATYDGVPAGTYISPNVVNPDGTFGEVLGGKDTNDGFWGTIIGNIYAKQMELQGRNRNNRALASAYLTITPLKGLSWKTLVSYSYYSGSSNNFSGGIKRFNYYNGQAIDVTKGTNAYVNPSNDNDYSFSIGNNDGQTLSIQNTLTYGWKNDIHDLTLMLGNEVSRYYGQWTSAASRGFWSKDNRDVGLTTKPETLSGSGALNLESRGISYFGRASYSLLNRYILTATIRRDGSSNFGAGNRWGTFPSAALAWRISEEGFMKNQDVVSNLKLRLGWGQTGNSGGATDLSVVGLTTQNVKYSFYNAGQGMGKYNGMTFDTGYYAKLVDTNLKWETNEQMNIGLDASFLQGDLNLTMDYFIRTSKDLLLYRQVRPSTGFSDVYTNYGEIENKGFEFSLAYNKRLNKDWSINATLTGSTLKNKVKKMGEPLYNTNSDSSGRGTEDGSNTGAVGAADGYHWGNHSICKEGYAVGSFYGYRVIGIYKSKEDLEKYPRYSADTQIGDYIFADLNDDKVIDAKDMDILGDGFPALNYGLNLGANYKNWDFSVYLYGVSGQKIFSYSAMRLSNMFASDDGCAPNILKESAAAAYHPENNPNGTLSRLSFLDKNNNMRASDMWIKNGDFLRISNIQIGYTLPKNLVKKASIQSARVYLSIQNLATISGYNKYGDPECGQGSVLYTGLDTGRYPMPRTYTLGFNVQF</sequence>
<keyword evidence="10" id="KW-0675">Receptor</keyword>
<comment type="caution">
    <text evidence="10">The sequence shown here is derived from an EMBL/GenBank/DDBJ whole genome shotgun (WGS) entry which is preliminary data.</text>
</comment>
<dbReference type="InterPro" id="IPR037066">
    <property type="entry name" value="Plug_dom_sf"/>
</dbReference>
<protein>
    <submittedName>
        <fullName evidence="10">TonB-dependent receptor</fullName>
    </submittedName>
</protein>
<keyword evidence="4 7" id="KW-0812">Transmembrane</keyword>
<dbReference type="Pfam" id="PF13715">
    <property type="entry name" value="CarbopepD_reg_2"/>
    <property type="match status" value="1"/>
</dbReference>
<evidence type="ECO:0000256" key="7">
    <source>
        <dbReference type="PROSITE-ProRule" id="PRU01360"/>
    </source>
</evidence>
<comment type="similarity">
    <text evidence="7">Belongs to the TonB-dependent receptor family.</text>
</comment>
<keyword evidence="2 7" id="KW-0813">Transport</keyword>
<dbReference type="Proteomes" id="UP000279562">
    <property type="component" value="Unassembled WGS sequence"/>
</dbReference>
<dbReference type="EMBL" id="RQYF01000004">
    <property type="protein sequence ID" value="RRD92966.1"/>
    <property type="molecule type" value="Genomic_DNA"/>
</dbReference>
<dbReference type="PROSITE" id="PS52016">
    <property type="entry name" value="TONB_DEPENDENT_REC_3"/>
    <property type="match status" value="1"/>
</dbReference>
<feature type="compositionally biased region" description="Polar residues" evidence="8">
    <location>
        <begin position="830"/>
        <end position="846"/>
    </location>
</feature>
<dbReference type="InterPro" id="IPR023996">
    <property type="entry name" value="TonB-dep_OMP_SusC/RagA"/>
</dbReference>
<dbReference type="SUPFAM" id="SSF49464">
    <property type="entry name" value="Carboxypeptidase regulatory domain-like"/>
    <property type="match status" value="1"/>
</dbReference>
<evidence type="ECO:0000256" key="6">
    <source>
        <dbReference type="ARBA" id="ARBA00023237"/>
    </source>
</evidence>
<dbReference type="InterPro" id="IPR036942">
    <property type="entry name" value="Beta-barrel_TonB_sf"/>
</dbReference>
<evidence type="ECO:0000259" key="9">
    <source>
        <dbReference type="Pfam" id="PF07715"/>
    </source>
</evidence>
<evidence type="ECO:0000256" key="8">
    <source>
        <dbReference type="SAM" id="MobiDB-lite"/>
    </source>
</evidence>
<dbReference type="Gene3D" id="2.40.170.20">
    <property type="entry name" value="TonB-dependent receptor, beta-barrel domain"/>
    <property type="match status" value="1"/>
</dbReference>